<gene>
    <name evidence="1" type="primary">g4422</name>
    <name evidence="1" type="ORF">NpPPO83_00004422</name>
</gene>
<evidence type="ECO:0000313" key="1">
    <source>
        <dbReference type="EMBL" id="GME41467.1"/>
    </source>
</evidence>
<protein>
    <submittedName>
        <fullName evidence="1">Uncharacterized protein</fullName>
    </submittedName>
</protein>
<reference evidence="1" key="1">
    <citation type="submission" date="2024-09" db="EMBL/GenBank/DDBJ databases">
        <title>Draft Genome Sequences of Neofusicoccum parvum.</title>
        <authorList>
            <person name="Ashida A."/>
            <person name="Camagna M."/>
            <person name="Tanaka A."/>
            <person name="Takemoto D."/>
        </authorList>
    </citation>
    <scope>NUCLEOTIDE SEQUENCE</scope>
    <source>
        <strain evidence="1">PPO83</strain>
    </source>
</reference>
<organism evidence="1 2">
    <name type="scientific">Neofusicoccum parvum</name>
    <dbReference type="NCBI Taxonomy" id="310453"/>
    <lineage>
        <taxon>Eukaryota</taxon>
        <taxon>Fungi</taxon>
        <taxon>Dikarya</taxon>
        <taxon>Ascomycota</taxon>
        <taxon>Pezizomycotina</taxon>
        <taxon>Dothideomycetes</taxon>
        <taxon>Dothideomycetes incertae sedis</taxon>
        <taxon>Botryosphaeriales</taxon>
        <taxon>Botryosphaeriaceae</taxon>
        <taxon>Neofusicoccum</taxon>
    </lineage>
</organism>
<comment type="caution">
    <text evidence="1">The sequence shown here is derived from an EMBL/GenBank/DDBJ whole genome shotgun (WGS) entry which is preliminary data.</text>
</comment>
<dbReference type="Proteomes" id="UP001165186">
    <property type="component" value="Unassembled WGS sequence"/>
</dbReference>
<name>A0ACB5SHL9_9PEZI</name>
<proteinExistence type="predicted"/>
<evidence type="ECO:0000313" key="2">
    <source>
        <dbReference type="Proteomes" id="UP001165186"/>
    </source>
</evidence>
<dbReference type="EMBL" id="BSXG01000098">
    <property type="protein sequence ID" value="GME41467.1"/>
    <property type="molecule type" value="Genomic_DNA"/>
</dbReference>
<accession>A0ACB5SHL9</accession>
<keyword evidence="2" id="KW-1185">Reference proteome</keyword>
<sequence length="1256" mass="136590">MSVRNANQPAALGSPRVSSTIAGSDEANEEDRSKNQVHDHASDRSPPSSEKAAPPRRLLSWRPWAALTLRRPVLLAFTILFILMIVALEIMYYFSRRDDGIATVAQKEHYLWTYGPTFVLTIVAALWSQAEYQTKQIMPWVEMKHGPAKAEKSMLLNYLTAAIHEALYASVKMGHYSVTLAISGTLILRLLIIASTGLLSLEYREMQHAGTFAALDSFDFMKNNGTPVMMAGPRFWAIQQFNSSYPAGTTPQFTTQSFAPLDQVTNGTVSADLDVFSADLDCEPFDWAYSPSFNRTKIDIPKEYYNRSLHIWEFPAACGKADLNTTSCSVKDLCFPIEQADTGTSRERVVSVECSEDVEEKHRILIYYGTMGAGVYDEEENQTKLGPPHIDELGGVICTPKYSLTRRTVTNSTRTSETEKLVDVSGAVEQQLPLGAATEDITIGLVDSMSGEGVKLPDAISSQEATPFVLWFRLLSVAHPELNYTSWDDANLIGDVSQQIFPAFAQQWAKSGKMVAANQTVDGTITQTKERLCVQALSLRLMEAFLAVLILASVALSFSHYLTREESPESLLSNALVLARSPGLAKVLTGTGILPEKEFKQTLKGRTFWTPGPEGTVRDSIVVEPSDSPKIEAADRPSMWQPMASTWAFRIITISIPLLLVIALEVLYQYSSRHDGIADVSTEGYTKYAWVFVPSLTLSLVALLFSMLDFSARLLHPYQQLRKGGADVRTLLFEPLGKPTVVAIFRTLQRKHFALFAILLTSLIGPILTIVTSGLYAAEPIPLSRVVPVELDDWFDFSIVPDPDLGYIQLFNQLVTISDLIAFDNVSYPQWTHDELAFPTLHIDAAAIADFPTNTTLPLTARLPAVRAQMNCTLNSYHHNLTFSASTWDPSSGSLDGYVIPTLPEGCIPRTTNGTATAAGVLFQPLLLDTWPVDGFFATASALYVQEYDADFETFSMNDTLPACAAFAARATQWYLAGTQAGDTTTSLALIQCTPFAEALLVDTHLAHPAYTLDPSAPPAPVESSARPVSHNATALALPDAAQMALLLAERNATAAATAAEGPVDPLFQAVLWGRDGVPAAAVEGEQGVPRLLAGMRRRYAQVVAQAWRFGFRSADVVPSADGGAGAEISTVEAALLAGLEAVVVDGETRLRLVQSRVSTALLEAALLLMVGCAVVGLVVGREEVRVLPRDPGSVASKMSLLAGSGLVERVREGGWKGGEKDVARRLDGEEFGLGWWDGRGGGRRFGVDVGVAGKE</sequence>